<keyword evidence="5 8" id="KW-1133">Transmembrane helix</keyword>
<feature type="domain" description="OmpA-like" evidence="9">
    <location>
        <begin position="172"/>
        <end position="293"/>
    </location>
</feature>
<evidence type="ECO:0000256" key="8">
    <source>
        <dbReference type="SAM" id="Phobius"/>
    </source>
</evidence>
<evidence type="ECO:0000313" key="11">
    <source>
        <dbReference type="Proteomes" id="UP000249066"/>
    </source>
</evidence>
<sequence length="295" mass="32292">MASKAKPGSNEPPKIIVVKKIVSDEHDGHHGGAWKVAYADFVTAMMAFFLLMWLLGATTEKQRKALADYFSPTLVEFKQNSAGSNGLLGGSSLVDADNYPHKAAQTGSRQLTVPLSAVGGIDVGTGSSGSLKTQEEDRAAFNKLAKALRATMTSRPDFRQIAKNVTFTQTREGLRIDLIDDADFSMFALSTTALEPRAASLIDQIAEMVKPMSNHLTIRGHTDSVPYGNPAAMNNWMLSSGRAEATRRRLHNAGVPDIRFERIEGVADREPYVPKDANDPRNRRVSITLLYRRFG</sequence>
<evidence type="ECO:0000256" key="2">
    <source>
        <dbReference type="ARBA" id="ARBA00008914"/>
    </source>
</evidence>
<keyword evidence="10" id="KW-0969">Cilium</keyword>
<feature type="transmembrane region" description="Helical" evidence="8">
    <location>
        <begin position="36"/>
        <end position="55"/>
    </location>
</feature>
<comment type="subcellular location">
    <subcellularLocation>
        <location evidence="1">Cell membrane</location>
        <topology evidence="1">Single-pass membrane protein</topology>
    </subcellularLocation>
</comment>
<dbReference type="InterPro" id="IPR025713">
    <property type="entry name" value="MotB-like_N_dom"/>
</dbReference>
<accession>A0A2W5CAF7</accession>
<dbReference type="InterPro" id="IPR006665">
    <property type="entry name" value="OmpA-like"/>
</dbReference>
<dbReference type="PROSITE" id="PS51123">
    <property type="entry name" value="OMPA_2"/>
    <property type="match status" value="1"/>
</dbReference>
<dbReference type="Gene3D" id="3.30.1330.60">
    <property type="entry name" value="OmpA-like domain"/>
    <property type="match status" value="1"/>
</dbReference>
<organism evidence="10 11">
    <name type="scientific">Sphingomonas sanxanigenens</name>
    <dbReference type="NCBI Taxonomy" id="397260"/>
    <lineage>
        <taxon>Bacteria</taxon>
        <taxon>Pseudomonadati</taxon>
        <taxon>Pseudomonadota</taxon>
        <taxon>Alphaproteobacteria</taxon>
        <taxon>Sphingomonadales</taxon>
        <taxon>Sphingomonadaceae</taxon>
        <taxon>Sphingomonas</taxon>
    </lineage>
</organism>
<dbReference type="Pfam" id="PF00691">
    <property type="entry name" value="OmpA"/>
    <property type="match status" value="1"/>
</dbReference>
<dbReference type="SUPFAM" id="SSF103088">
    <property type="entry name" value="OmpA-like"/>
    <property type="match status" value="1"/>
</dbReference>
<evidence type="ECO:0000256" key="7">
    <source>
        <dbReference type="PROSITE-ProRule" id="PRU00473"/>
    </source>
</evidence>
<dbReference type="PANTHER" id="PTHR30329">
    <property type="entry name" value="STATOR ELEMENT OF FLAGELLAR MOTOR COMPLEX"/>
    <property type="match status" value="1"/>
</dbReference>
<evidence type="ECO:0000256" key="1">
    <source>
        <dbReference type="ARBA" id="ARBA00004162"/>
    </source>
</evidence>
<dbReference type="Pfam" id="PF13677">
    <property type="entry name" value="MotB_plug"/>
    <property type="match status" value="1"/>
</dbReference>
<evidence type="ECO:0000256" key="4">
    <source>
        <dbReference type="ARBA" id="ARBA00022692"/>
    </source>
</evidence>
<dbReference type="CDD" id="cd07185">
    <property type="entry name" value="OmpA_C-like"/>
    <property type="match status" value="1"/>
</dbReference>
<comment type="caution">
    <text evidence="10">The sequence shown here is derived from an EMBL/GenBank/DDBJ whole genome shotgun (WGS) entry which is preliminary data.</text>
</comment>
<proteinExistence type="inferred from homology"/>
<keyword evidence="6 7" id="KW-0472">Membrane</keyword>
<dbReference type="PANTHER" id="PTHR30329:SF21">
    <property type="entry name" value="LIPOPROTEIN YIAD-RELATED"/>
    <property type="match status" value="1"/>
</dbReference>
<dbReference type="InterPro" id="IPR050330">
    <property type="entry name" value="Bact_OuterMem_StrucFunc"/>
</dbReference>
<keyword evidence="4 8" id="KW-0812">Transmembrane</keyword>
<evidence type="ECO:0000256" key="5">
    <source>
        <dbReference type="ARBA" id="ARBA00022989"/>
    </source>
</evidence>
<gene>
    <name evidence="10" type="ORF">DI623_00845</name>
</gene>
<name>A0A2W5CAF7_9SPHN</name>
<keyword evidence="10" id="KW-0966">Cell projection</keyword>
<dbReference type="AlphaFoldDB" id="A0A2W5CAF7"/>
<dbReference type="Proteomes" id="UP000249066">
    <property type="component" value="Unassembled WGS sequence"/>
</dbReference>
<evidence type="ECO:0000256" key="6">
    <source>
        <dbReference type="ARBA" id="ARBA00023136"/>
    </source>
</evidence>
<keyword evidence="3" id="KW-1003">Cell membrane</keyword>
<protein>
    <submittedName>
        <fullName evidence="10">Flagellar motor protein</fullName>
    </submittedName>
</protein>
<keyword evidence="10" id="KW-0282">Flagellum</keyword>
<evidence type="ECO:0000256" key="3">
    <source>
        <dbReference type="ARBA" id="ARBA00022475"/>
    </source>
</evidence>
<evidence type="ECO:0000313" key="10">
    <source>
        <dbReference type="EMBL" id="PZO92031.1"/>
    </source>
</evidence>
<reference evidence="10 11" key="1">
    <citation type="submission" date="2017-08" db="EMBL/GenBank/DDBJ databases">
        <title>Infants hospitalized years apart are colonized by the same room-sourced microbial strains.</title>
        <authorList>
            <person name="Brooks B."/>
            <person name="Olm M.R."/>
            <person name="Firek B.A."/>
            <person name="Baker R."/>
            <person name="Thomas B.C."/>
            <person name="Morowitz M.J."/>
            <person name="Banfield J.F."/>
        </authorList>
    </citation>
    <scope>NUCLEOTIDE SEQUENCE [LARGE SCALE GENOMIC DNA]</scope>
    <source>
        <strain evidence="10">S2_018_000_R2_101</strain>
    </source>
</reference>
<dbReference type="GO" id="GO:0005886">
    <property type="term" value="C:plasma membrane"/>
    <property type="evidence" value="ECO:0007669"/>
    <property type="project" value="UniProtKB-SubCell"/>
</dbReference>
<dbReference type="EMBL" id="QFNN01000002">
    <property type="protein sequence ID" value="PZO92031.1"/>
    <property type="molecule type" value="Genomic_DNA"/>
</dbReference>
<dbReference type="InterPro" id="IPR036737">
    <property type="entry name" value="OmpA-like_sf"/>
</dbReference>
<comment type="similarity">
    <text evidence="2">Belongs to the MotB family.</text>
</comment>
<evidence type="ECO:0000259" key="9">
    <source>
        <dbReference type="PROSITE" id="PS51123"/>
    </source>
</evidence>